<accession>A0AAU9INZ2</accession>
<dbReference type="SUPFAM" id="SSF50965">
    <property type="entry name" value="Galactose oxidase, central domain"/>
    <property type="match status" value="1"/>
</dbReference>
<dbReference type="AlphaFoldDB" id="A0AAU9INZ2"/>
<protein>
    <submittedName>
        <fullName evidence="1">Uncharacterized protein</fullName>
    </submittedName>
</protein>
<dbReference type="Gene3D" id="2.120.10.80">
    <property type="entry name" value="Kelch-type beta propeller"/>
    <property type="match status" value="1"/>
</dbReference>
<organism evidence="1 2">
    <name type="scientific">Blepharisma stoltei</name>
    <dbReference type="NCBI Taxonomy" id="1481888"/>
    <lineage>
        <taxon>Eukaryota</taxon>
        <taxon>Sar</taxon>
        <taxon>Alveolata</taxon>
        <taxon>Ciliophora</taxon>
        <taxon>Postciliodesmatophora</taxon>
        <taxon>Heterotrichea</taxon>
        <taxon>Heterotrichida</taxon>
        <taxon>Blepharismidae</taxon>
        <taxon>Blepharisma</taxon>
    </lineage>
</organism>
<dbReference type="EMBL" id="CAJZBQ010000013">
    <property type="protein sequence ID" value="CAG9315481.1"/>
    <property type="molecule type" value="Genomic_DNA"/>
</dbReference>
<name>A0AAU9INZ2_9CILI</name>
<dbReference type="Proteomes" id="UP001162131">
    <property type="component" value="Unassembled WGS sequence"/>
</dbReference>
<evidence type="ECO:0000313" key="1">
    <source>
        <dbReference type="EMBL" id="CAG9315481.1"/>
    </source>
</evidence>
<reference evidence="1" key="1">
    <citation type="submission" date="2021-09" db="EMBL/GenBank/DDBJ databases">
        <authorList>
            <consortium name="AG Swart"/>
            <person name="Singh M."/>
            <person name="Singh A."/>
            <person name="Seah K."/>
            <person name="Emmerich C."/>
        </authorList>
    </citation>
    <scope>NUCLEOTIDE SEQUENCE</scope>
    <source>
        <strain evidence="1">ATCC30299</strain>
    </source>
</reference>
<gene>
    <name evidence="1" type="ORF">BSTOLATCC_MIC13249</name>
</gene>
<keyword evidence="2" id="KW-1185">Reference proteome</keyword>
<dbReference type="InterPro" id="IPR011043">
    <property type="entry name" value="Gal_Oxase/kelch_b-propeller"/>
</dbReference>
<sequence>MDELVTCSINCQNKPIYVCDCSDIAVFICNNHLGTHGSSAGKHHFTLIMTNPDLQTKITISKFLKSLKLQVKQDRSKVIQESFLLMKQIKETTEKSLEELISIEKRLDEYIRLCDTLEEVNNLNNKSFIESALKLSPEDAVKIKLQEDIIKINNSGIKEKIESLFSVKEAKLLFDIDNFEGLGPIKVEPIIKYFKNRDLFAVDVVSQTSISQNINKNSKIGDPTCLLNDGSVFCCFDSETFIITPKNLIIPLDSSRYSNCSGIIAIDNFIYMFGGYGNASFKFSLVSKNWNAIAQYPVSGNRFISCAFINGVILIVGYESPYLYGYNISNNSYTNVPITLNSSTGKTILATKNKAYIIQYSSSCYESGLNDINTWTPFGTASMLDHNYPRHSYSLLYKDSFYFITYNYKLIEFDLKNKQLKHFKTL</sequence>
<evidence type="ECO:0000313" key="2">
    <source>
        <dbReference type="Proteomes" id="UP001162131"/>
    </source>
</evidence>
<proteinExistence type="predicted"/>
<dbReference type="InterPro" id="IPR015915">
    <property type="entry name" value="Kelch-typ_b-propeller"/>
</dbReference>
<comment type="caution">
    <text evidence="1">The sequence shown here is derived from an EMBL/GenBank/DDBJ whole genome shotgun (WGS) entry which is preliminary data.</text>
</comment>